<feature type="domain" description="BPL/LPL catalytic" evidence="6">
    <location>
        <begin position="80"/>
        <end position="283"/>
    </location>
</feature>
<comment type="pathway">
    <text evidence="1">Protein modification; protein lipoylation via endogenous pathway; protein N(6)-(lipoyl)lysine from octanoyl-[acyl-carrier-protein]: step 1/2.</text>
</comment>
<dbReference type="AlphaFoldDB" id="A0A4Z1EWU3"/>
<organism evidence="7 8">
    <name type="scientific">Botrytis tulipae</name>
    <dbReference type="NCBI Taxonomy" id="87230"/>
    <lineage>
        <taxon>Eukaryota</taxon>
        <taxon>Fungi</taxon>
        <taxon>Dikarya</taxon>
        <taxon>Ascomycota</taxon>
        <taxon>Pezizomycotina</taxon>
        <taxon>Leotiomycetes</taxon>
        <taxon>Helotiales</taxon>
        <taxon>Sclerotiniaceae</taxon>
        <taxon>Botrytis</taxon>
    </lineage>
</organism>
<dbReference type="PROSITE" id="PS01313">
    <property type="entry name" value="LIPB"/>
    <property type="match status" value="1"/>
</dbReference>
<dbReference type="NCBIfam" id="TIGR00214">
    <property type="entry name" value="lipB"/>
    <property type="match status" value="1"/>
</dbReference>
<evidence type="ECO:0000256" key="3">
    <source>
        <dbReference type="ARBA" id="ARBA00012334"/>
    </source>
</evidence>
<comment type="similarity">
    <text evidence="2">Belongs to the LipB family.</text>
</comment>
<dbReference type="SUPFAM" id="SSF55681">
    <property type="entry name" value="Class II aaRS and biotin synthetases"/>
    <property type="match status" value="1"/>
</dbReference>
<evidence type="ECO:0000313" key="7">
    <source>
        <dbReference type="EMBL" id="TGO15578.1"/>
    </source>
</evidence>
<comment type="caution">
    <text evidence="7">The sequence shown here is derived from an EMBL/GenBank/DDBJ whole genome shotgun (WGS) entry which is preliminary data.</text>
</comment>
<accession>A0A4Z1EWU3</accession>
<dbReference type="InterPro" id="IPR045864">
    <property type="entry name" value="aa-tRNA-synth_II/BPL/LPL"/>
</dbReference>
<protein>
    <recommendedName>
        <fullName evidence="3">lipoyl(octanoyl) transferase</fullName>
        <ecNumber evidence="3">2.3.1.181</ecNumber>
    </recommendedName>
</protein>
<evidence type="ECO:0000259" key="6">
    <source>
        <dbReference type="PROSITE" id="PS51733"/>
    </source>
</evidence>
<dbReference type="Pfam" id="PF21948">
    <property type="entry name" value="LplA-B_cat"/>
    <property type="match status" value="1"/>
</dbReference>
<dbReference type="Proteomes" id="UP000297777">
    <property type="component" value="Unassembled WGS sequence"/>
</dbReference>
<proteinExistence type="inferred from homology"/>
<dbReference type="GO" id="GO:0033819">
    <property type="term" value="F:lipoyl(octanoyl) transferase activity"/>
    <property type="evidence" value="ECO:0007669"/>
    <property type="project" value="UniProtKB-EC"/>
</dbReference>
<keyword evidence="8" id="KW-1185">Reference proteome</keyword>
<name>A0A4Z1EWU3_9HELO</name>
<reference evidence="7 8" key="1">
    <citation type="submission" date="2017-12" db="EMBL/GenBank/DDBJ databases">
        <title>Comparative genomics of Botrytis spp.</title>
        <authorList>
            <person name="Valero-Jimenez C.A."/>
            <person name="Tapia P."/>
            <person name="Veloso J."/>
            <person name="Silva-Moreno E."/>
            <person name="Staats M."/>
            <person name="Valdes J.H."/>
            <person name="Van Kan J.A.L."/>
        </authorList>
    </citation>
    <scope>NUCLEOTIDE SEQUENCE [LARGE SCALE GENOMIC DNA]</scope>
    <source>
        <strain evidence="7 8">Bt9001</strain>
    </source>
</reference>
<dbReference type="InterPro" id="IPR000544">
    <property type="entry name" value="Octanoyltransferase"/>
</dbReference>
<dbReference type="PANTHER" id="PTHR10993">
    <property type="entry name" value="OCTANOYLTRANSFERASE"/>
    <property type="match status" value="1"/>
</dbReference>
<dbReference type="InterPro" id="IPR020605">
    <property type="entry name" value="Octanoyltransferase_CS"/>
</dbReference>
<sequence length="395" mass="43786">MIPLPPPSVRSNFIRHIHLSGVTPFHIAQTIQSTLVSKLLDYKKGMPILTSHSPSVSSPTIILILRAEFSAQQDPDLKPPAPIPTVLTFQPTPVYTTGRRELQTPLSEPFLKSLREPFLPLSTTHLPTIRKPFSTSSKKEQIADVVQTPRGGLITFHGPGQLVIYPIIDLLASRNLGAKCYVNLLEESTIRLLHKMGLEILGRTENPGVWLNEGEKIASLGVHLRRNVSSYGVGLNMIMERGWWDRITACGLDGKKIVGIDEQIPDIAKRVSANRQENWRSSYKAMLENGAAVAQTWVDEFAAGLGRLDRGEKCGGSKTASENDIISTSDETTTLGNVNGTHWTGWEDMPESVRNLIPFDIRGGNGLNISTGGGYVEYRQWRGEEKRIDGFEREF</sequence>
<evidence type="ECO:0000313" key="8">
    <source>
        <dbReference type="Proteomes" id="UP000297777"/>
    </source>
</evidence>
<dbReference type="EMBL" id="PQXH01000038">
    <property type="protein sequence ID" value="TGO15578.1"/>
    <property type="molecule type" value="Genomic_DNA"/>
</dbReference>
<dbReference type="InterPro" id="IPR004143">
    <property type="entry name" value="BPL_LPL_catalytic"/>
</dbReference>
<keyword evidence="5" id="KW-0012">Acyltransferase</keyword>
<evidence type="ECO:0000256" key="1">
    <source>
        <dbReference type="ARBA" id="ARBA00004821"/>
    </source>
</evidence>
<evidence type="ECO:0000256" key="5">
    <source>
        <dbReference type="ARBA" id="ARBA00023315"/>
    </source>
</evidence>
<dbReference type="UniPathway" id="UPA00538">
    <property type="reaction ID" value="UER00592"/>
</dbReference>
<gene>
    <name evidence="7" type="ORF">BTUL_0038g00070</name>
</gene>
<dbReference type="PANTHER" id="PTHR10993:SF7">
    <property type="entry name" value="LIPOYLTRANSFERASE 2, MITOCHONDRIAL-RELATED"/>
    <property type="match status" value="1"/>
</dbReference>
<dbReference type="OrthoDB" id="19908at2759"/>
<dbReference type="GO" id="GO:0009249">
    <property type="term" value="P:protein lipoylation"/>
    <property type="evidence" value="ECO:0007669"/>
    <property type="project" value="InterPro"/>
</dbReference>
<dbReference type="PROSITE" id="PS51733">
    <property type="entry name" value="BPL_LPL_CATALYTIC"/>
    <property type="match status" value="1"/>
</dbReference>
<keyword evidence="4" id="KW-0808">Transferase</keyword>
<evidence type="ECO:0000256" key="2">
    <source>
        <dbReference type="ARBA" id="ARBA00007907"/>
    </source>
</evidence>
<dbReference type="Gene3D" id="3.30.930.10">
    <property type="entry name" value="Bira Bifunctional Protein, Domain 2"/>
    <property type="match status" value="1"/>
</dbReference>
<evidence type="ECO:0000256" key="4">
    <source>
        <dbReference type="ARBA" id="ARBA00022679"/>
    </source>
</evidence>
<dbReference type="EC" id="2.3.1.181" evidence="3"/>